<reference evidence="1 2" key="1">
    <citation type="journal article" date="2011" name="Stand. Genomic Sci.">
        <title>Complete genome sequence of the thermophilic sulfur-reducer Desulfurobacterium thermolithotrophum type strain (BSA(T)) from a deep-sea hydrothermal vent.</title>
        <authorList>
            <person name="Goker M."/>
            <person name="Daligault H."/>
            <person name="Mwirichia R."/>
            <person name="Lapidus A."/>
            <person name="Lucas S."/>
            <person name="Deshpande S."/>
            <person name="Pagani I."/>
            <person name="Tapia R."/>
            <person name="Cheng J.F."/>
            <person name="Goodwin L."/>
            <person name="Pitluck S."/>
            <person name="Liolios K."/>
            <person name="Ivanova N."/>
            <person name="Mavromatis K."/>
            <person name="Mikhailova N."/>
            <person name="Pati A."/>
            <person name="Chen A."/>
            <person name="Palaniappan K."/>
            <person name="Han C."/>
            <person name="Land M."/>
            <person name="Hauser L."/>
            <person name="Pan C."/>
            <person name="Brambilla E.M."/>
            <person name="Rohde M."/>
            <person name="Spring S."/>
            <person name="Sikorski J."/>
            <person name="Wirth R."/>
            <person name="Detter J.C."/>
            <person name="Woyke T."/>
            <person name="Bristow J."/>
            <person name="Eisen J.A."/>
            <person name="Markowitz V."/>
            <person name="Hugenholtz P."/>
            <person name="Kyrpides N.C."/>
            <person name="Klenk H.P."/>
        </authorList>
    </citation>
    <scope>NUCLEOTIDE SEQUENCE [LARGE SCALE GENOMIC DNA]</scope>
    <source>
        <strain evidence="2">DSM 11699 / BSA</strain>
    </source>
</reference>
<keyword evidence="2" id="KW-1185">Reference proteome</keyword>
<dbReference type="KEGG" id="dte:Dester_0392"/>
<reference evidence="2" key="2">
    <citation type="submission" date="2011-02" db="EMBL/GenBank/DDBJ databases">
        <title>The complete genome of Desulfurobacterium thermolithotrophum DSM 11699.</title>
        <authorList>
            <consortium name="US DOE Joint Genome Institute (JGI-PGF)"/>
            <person name="Lucas S."/>
            <person name="Copeland A."/>
            <person name="Lapidus A."/>
            <person name="Bruce D."/>
            <person name="Goodwin L."/>
            <person name="Pitluck S."/>
            <person name="Kyrpides N."/>
            <person name="Mavromatis K."/>
            <person name="Pagani I."/>
            <person name="Ivanova N."/>
            <person name="Mikhailova N."/>
            <person name="Daligault H."/>
            <person name="Detter J.C."/>
            <person name="Tapia R."/>
            <person name="Han C."/>
            <person name="Land M."/>
            <person name="Hauser L."/>
            <person name="Markowitz V."/>
            <person name="Cheng J.-F."/>
            <person name="Hugenholtz P."/>
            <person name="Woyke T."/>
            <person name="Wu D."/>
            <person name="Spring S."/>
            <person name="Brambilla E."/>
            <person name="Klenk H.-P."/>
            <person name="Eisen J.A."/>
        </authorList>
    </citation>
    <scope>NUCLEOTIDE SEQUENCE [LARGE SCALE GENOMIC DNA]</scope>
    <source>
        <strain evidence="2">DSM 11699 / BSA</strain>
    </source>
</reference>
<dbReference type="EMBL" id="CP002543">
    <property type="protein sequence ID" value="ADY73047.1"/>
    <property type="molecule type" value="Genomic_DNA"/>
</dbReference>
<dbReference type="eggNOG" id="COG4856">
    <property type="taxonomic scope" value="Bacteria"/>
</dbReference>
<dbReference type="InterPro" id="IPR053154">
    <property type="entry name" value="c-di-AMP_regulator"/>
</dbReference>
<accession>F0S2H5</accession>
<evidence type="ECO:0008006" key="3">
    <source>
        <dbReference type="Google" id="ProtNLM"/>
    </source>
</evidence>
<dbReference type="RefSeq" id="WP_013638005.1">
    <property type="nucleotide sequence ID" value="NC_015185.1"/>
</dbReference>
<gene>
    <name evidence="1" type="ordered locus">Dester_0392</name>
</gene>
<dbReference type="Proteomes" id="UP000007102">
    <property type="component" value="Chromosome"/>
</dbReference>
<dbReference type="PANTHER" id="PTHR37804">
    <property type="entry name" value="CDAA REGULATORY PROTEIN CDAR"/>
    <property type="match status" value="1"/>
</dbReference>
<dbReference type="Gene3D" id="2.170.120.30">
    <property type="match status" value="1"/>
</dbReference>
<evidence type="ECO:0000313" key="1">
    <source>
        <dbReference type="EMBL" id="ADY73047.1"/>
    </source>
</evidence>
<dbReference type="HOGENOM" id="CLU_1314874_0_0_0"/>
<evidence type="ECO:0000313" key="2">
    <source>
        <dbReference type="Proteomes" id="UP000007102"/>
    </source>
</evidence>
<sequence length="212" mass="24637">MKKAFDLIFYKFHYKVLALLSAILLWLLATNKEITETELRVKVSPLSRGNYKIIDYFPKEINLTVEGYRKDLLILKEKNLVRILLPEKIQTNESGTALVKIKKDKLLLPVSSVKVKKIDPSYLRIKAEKLIKKVVPVKLEAIGIRKNLKLILSPNYVIVYIPEKLKNKVHFVRTEKIDLSSIKGNAEIYLNIVSNYKVEPSRVKLIIRKNRR</sequence>
<protein>
    <recommendedName>
        <fullName evidence="3">YbbR family protein</fullName>
    </recommendedName>
</protein>
<proteinExistence type="predicted"/>
<dbReference type="InParanoid" id="F0S2H5"/>
<dbReference type="OrthoDB" id="13935at2"/>
<name>F0S2H5_DESTD</name>
<dbReference type="PANTHER" id="PTHR37804:SF1">
    <property type="entry name" value="CDAA REGULATORY PROTEIN CDAR"/>
    <property type="match status" value="1"/>
</dbReference>
<organism evidence="1 2">
    <name type="scientific">Desulfurobacterium thermolithotrophum (strain DSM 11699 / BSA)</name>
    <dbReference type="NCBI Taxonomy" id="868864"/>
    <lineage>
        <taxon>Bacteria</taxon>
        <taxon>Pseudomonadati</taxon>
        <taxon>Aquificota</taxon>
        <taxon>Aquificia</taxon>
        <taxon>Desulfurobacteriales</taxon>
        <taxon>Desulfurobacteriaceae</taxon>
        <taxon>Desulfurobacterium</taxon>
    </lineage>
</organism>
<dbReference type="AlphaFoldDB" id="F0S2H5"/>
<dbReference type="STRING" id="868864.Dester_0392"/>